<dbReference type="GO" id="GO:0000209">
    <property type="term" value="P:protein polyubiquitination"/>
    <property type="evidence" value="ECO:0007669"/>
    <property type="project" value="TreeGrafter"/>
</dbReference>
<dbReference type="GO" id="GO:0000109">
    <property type="term" value="C:nucleotide-excision repair complex"/>
    <property type="evidence" value="ECO:0007669"/>
    <property type="project" value="TreeGrafter"/>
</dbReference>
<accession>C4R274</accession>
<dbReference type="GO" id="GO:0031464">
    <property type="term" value="C:Cul4A-RING E3 ubiquitin ligase complex"/>
    <property type="evidence" value="ECO:0007669"/>
    <property type="project" value="TreeGrafter"/>
</dbReference>
<dbReference type="AlphaFoldDB" id="C4R274"/>
<dbReference type="Gene3D" id="2.130.10.10">
    <property type="entry name" value="YVTN repeat-like/Quinoprotein amine dehydrogenase"/>
    <property type="match status" value="1"/>
</dbReference>
<dbReference type="InterPro" id="IPR042238">
    <property type="entry name" value="Rad28/ERCC8/Ckn1/ATCSA-1"/>
</dbReference>
<gene>
    <name evidence="6" type="ordered locus">PAS_chr2-2_0308</name>
</gene>
<name>C4R274_KOMPG</name>
<dbReference type="PROSITE" id="PS50082">
    <property type="entry name" value="WD_REPEATS_2"/>
    <property type="match status" value="3"/>
</dbReference>
<feature type="repeat" description="WD" evidence="5">
    <location>
        <begin position="55"/>
        <end position="90"/>
    </location>
</feature>
<dbReference type="eggNOG" id="KOG4283">
    <property type="taxonomic scope" value="Eukaryota"/>
</dbReference>
<dbReference type="PANTHER" id="PTHR46202">
    <property type="entry name" value="DNA EXCISION REPAIR PROTEIN ERCC-8"/>
    <property type="match status" value="1"/>
</dbReference>
<evidence type="ECO:0000313" key="7">
    <source>
        <dbReference type="Proteomes" id="UP000000314"/>
    </source>
</evidence>
<proteinExistence type="predicted"/>
<dbReference type="RefSeq" id="XP_002491878.1">
    <property type="nucleotide sequence ID" value="XM_002491833.1"/>
</dbReference>
<dbReference type="GO" id="GO:0006283">
    <property type="term" value="P:transcription-coupled nucleotide-excision repair"/>
    <property type="evidence" value="ECO:0007669"/>
    <property type="project" value="InterPro"/>
</dbReference>
<keyword evidence="3" id="KW-0227">DNA damage</keyword>
<organism evidence="6 7">
    <name type="scientific">Komagataella phaffii (strain GS115 / ATCC 20864)</name>
    <name type="common">Yeast</name>
    <name type="synonym">Pichia pastoris</name>
    <dbReference type="NCBI Taxonomy" id="644223"/>
    <lineage>
        <taxon>Eukaryota</taxon>
        <taxon>Fungi</taxon>
        <taxon>Dikarya</taxon>
        <taxon>Ascomycota</taxon>
        <taxon>Saccharomycotina</taxon>
        <taxon>Pichiomycetes</taxon>
        <taxon>Pichiales</taxon>
        <taxon>Pichiaceae</taxon>
        <taxon>Komagataella</taxon>
    </lineage>
</organism>
<evidence type="ECO:0000256" key="5">
    <source>
        <dbReference type="PROSITE-ProRule" id="PRU00221"/>
    </source>
</evidence>
<dbReference type="FunCoup" id="C4R274">
    <property type="interactions" value="113"/>
</dbReference>
<feature type="repeat" description="WD" evidence="5">
    <location>
        <begin position="212"/>
        <end position="247"/>
    </location>
</feature>
<evidence type="ECO:0000256" key="3">
    <source>
        <dbReference type="ARBA" id="ARBA00022763"/>
    </source>
</evidence>
<dbReference type="EMBL" id="FN392320">
    <property type="protein sequence ID" value="CAY69598.1"/>
    <property type="molecule type" value="Genomic_DNA"/>
</dbReference>
<dbReference type="STRING" id="644223.C4R274"/>
<evidence type="ECO:0000256" key="2">
    <source>
        <dbReference type="ARBA" id="ARBA00022737"/>
    </source>
</evidence>
<dbReference type="InterPro" id="IPR001680">
    <property type="entry name" value="WD40_rpt"/>
</dbReference>
<keyword evidence="1 5" id="KW-0853">WD repeat</keyword>
<reference evidence="6 7" key="1">
    <citation type="journal article" date="2009" name="Nat. Biotechnol.">
        <title>Genome sequence of the recombinant protein production host Pichia pastoris.</title>
        <authorList>
            <person name="De Schutter K."/>
            <person name="Lin Y.C."/>
            <person name="Tiels P."/>
            <person name="Van Hecke A."/>
            <person name="Glinka S."/>
            <person name="Weber-Lehmann J."/>
            <person name="Rouze P."/>
            <person name="Van de Peer Y."/>
            <person name="Callewaert N."/>
        </authorList>
    </citation>
    <scope>NUCLEOTIDE SEQUENCE [LARGE SCALE GENOMIC DNA]</scope>
    <source>
        <strain evidence="7">GS115 / ATCC 20864</strain>
    </source>
</reference>
<dbReference type="InParanoid" id="C4R274"/>
<dbReference type="KEGG" id="ppa:PAS_chr2-2_0308"/>
<dbReference type="InterPro" id="IPR036322">
    <property type="entry name" value="WD40_repeat_dom_sf"/>
</dbReference>
<dbReference type="PRINTS" id="PR00320">
    <property type="entry name" value="GPROTEINBRPT"/>
</dbReference>
<dbReference type="PROSITE" id="PS50294">
    <property type="entry name" value="WD_REPEATS_REGION"/>
    <property type="match status" value="3"/>
</dbReference>
<feature type="repeat" description="WD" evidence="5">
    <location>
        <begin position="275"/>
        <end position="308"/>
    </location>
</feature>
<dbReference type="Pfam" id="PF00400">
    <property type="entry name" value="WD40"/>
    <property type="match status" value="4"/>
</dbReference>
<dbReference type="SUPFAM" id="SSF50978">
    <property type="entry name" value="WD40 repeat-like"/>
    <property type="match status" value="1"/>
</dbReference>
<dbReference type="OMA" id="WIPAPRE"/>
<evidence type="ECO:0000256" key="1">
    <source>
        <dbReference type="ARBA" id="ARBA00022574"/>
    </source>
</evidence>
<dbReference type="InterPro" id="IPR015943">
    <property type="entry name" value="WD40/YVTN_repeat-like_dom_sf"/>
</dbReference>
<dbReference type="SMR" id="C4R274"/>
<evidence type="ECO:0000313" key="6">
    <source>
        <dbReference type="EMBL" id="CAY69598.1"/>
    </source>
</evidence>
<dbReference type="GO" id="GO:0043161">
    <property type="term" value="P:proteasome-mediated ubiquitin-dependent protein catabolic process"/>
    <property type="evidence" value="ECO:0007669"/>
    <property type="project" value="TreeGrafter"/>
</dbReference>
<dbReference type="SMART" id="SM00320">
    <property type="entry name" value="WD40"/>
    <property type="match status" value="4"/>
</dbReference>
<dbReference type="InterPro" id="IPR019775">
    <property type="entry name" value="WD40_repeat_CS"/>
</dbReference>
<sequence length="447" mass="50468">MQSLLLDGFLNQISPKELLKIETEASYNDLSLISDDSLNTATSNVKFSQGFKFDSQPHKNSISCLDLETMNSQFLLSGSTDSSLKLWNIRLLQENKQTDDYQWQRFYHFKRQHLQSVTNLVSVPRKTIHDFGISHLQWWPFDPGMFVTGSYDNSVKVFDTENFEQVFSFDLKNKVYNFDINATGQHVLVGVASESPMVKLLDLRTTSDSHILMGHKSTVLSVKWSPTDSNIIATGDILGKINLWDIRRSKSCVCELDQYNTTGNPNPSSSAVETVKAHQGAVNGIQFNELGSKLVSCGLDEKIRSWDLTQPGGVNELLNFGPLIRNKSHQYKKFILSPSTETDLQFLLFPNDNGELLVYRLANGKLVKRLTKGNKVNLKLNSIVYTGFSSATYITGDSKGNLDVWGPESEYEIHQNDGEAERSEDRNVLDDINDELIARKKMKTNPF</sequence>
<keyword evidence="2" id="KW-0677">Repeat</keyword>
<dbReference type="Proteomes" id="UP000000314">
    <property type="component" value="Chromosome 2"/>
</dbReference>
<keyword evidence="4" id="KW-0234">DNA repair</keyword>
<dbReference type="HOGENOM" id="CLU_032951_2_1_1"/>
<dbReference type="InterPro" id="IPR020472">
    <property type="entry name" value="WD40_PAC1"/>
</dbReference>
<dbReference type="PROSITE" id="PS00678">
    <property type="entry name" value="WD_REPEATS_1"/>
    <property type="match status" value="2"/>
</dbReference>
<dbReference type="OrthoDB" id="361494at2759"/>
<evidence type="ECO:0000256" key="4">
    <source>
        <dbReference type="ARBA" id="ARBA00023204"/>
    </source>
</evidence>
<keyword evidence="7" id="KW-1185">Reference proteome</keyword>
<protein>
    <submittedName>
        <fullName evidence="6">Protein involved in DNA repair, related to the human CSA protein</fullName>
    </submittedName>
</protein>
<dbReference type="PANTHER" id="PTHR46202:SF1">
    <property type="entry name" value="DNA EXCISION REPAIR PROTEIN ERCC-8"/>
    <property type="match status" value="1"/>
</dbReference>
<dbReference type="GeneID" id="8198208"/>